<accession>A0AAW3FCM8</accession>
<reference evidence="1 2" key="1">
    <citation type="submission" date="2014-04" db="EMBL/GenBank/DDBJ databases">
        <authorList>
            <person name="Bishop-Lilly K.A."/>
            <person name="Broomall S.M."/>
            <person name="Chain P.S."/>
            <person name="Chertkov O."/>
            <person name="Coyne S.R."/>
            <person name="Daligault H.E."/>
            <person name="Davenport K.W."/>
            <person name="Erkkila T."/>
            <person name="Frey K.G."/>
            <person name="Gibbons H.S."/>
            <person name="Gu W."/>
            <person name="Jaissle J."/>
            <person name="Johnson S.L."/>
            <person name="Koroleva G.I."/>
            <person name="Ladner J.T."/>
            <person name="Lo C.-C."/>
            <person name="Minogue T.D."/>
            <person name="Munk C."/>
            <person name="Palacios G.F."/>
            <person name="Redden C.L."/>
            <person name="Rosenzweig C.N."/>
            <person name="Scholz M.B."/>
            <person name="Teshima H."/>
            <person name="Xu Y."/>
        </authorList>
    </citation>
    <scope>NUCLEOTIDE SEQUENCE [LARGE SCALE GENOMIC DNA]</scope>
    <source>
        <strain evidence="2">gladioli</strain>
    </source>
</reference>
<sequence length="87" mass="9379">MKPSLFQALVLALLLLLLALVTTLVVEVTPMRKELHVLAAGQQADADAGLKADAAAQTRTQQFLDRASEALRKEQAPAPAFHIIPDH</sequence>
<evidence type="ECO:0000313" key="1">
    <source>
        <dbReference type="EMBL" id="KGC20241.1"/>
    </source>
</evidence>
<dbReference type="Proteomes" id="UP000029590">
    <property type="component" value="Unassembled WGS sequence"/>
</dbReference>
<protein>
    <recommendedName>
        <fullName evidence="3">DUF2570 domain-containing protein</fullName>
    </recommendedName>
</protein>
<dbReference type="AlphaFoldDB" id="A0AAW3FCM8"/>
<proteinExistence type="predicted"/>
<gene>
    <name evidence="1" type="ORF">DM48_7890</name>
</gene>
<name>A0AAW3FCM8_BURGA</name>
<evidence type="ECO:0008006" key="3">
    <source>
        <dbReference type="Google" id="ProtNLM"/>
    </source>
</evidence>
<dbReference type="RefSeq" id="WP_036057521.1">
    <property type="nucleotide sequence ID" value="NZ_JAHPMB010000026.1"/>
</dbReference>
<evidence type="ECO:0000313" key="2">
    <source>
        <dbReference type="Proteomes" id="UP000029590"/>
    </source>
</evidence>
<dbReference type="EMBL" id="JPGG01000012">
    <property type="protein sequence ID" value="KGC20241.1"/>
    <property type="molecule type" value="Genomic_DNA"/>
</dbReference>
<organism evidence="1 2">
    <name type="scientific">Burkholderia gladioli</name>
    <name type="common">Pseudomonas marginata</name>
    <name type="synonym">Phytomonas marginata</name>
    <dbReference type="NCBI Taxonomy" id="28095"/>
    <lineage>
        <taxon>Bacteria</taxon>
        <taxon>Pseudomonadati</taxon>
        <taxon>Pseudomonadota</taxon>
        <taxon>Betaproteobacteria</taxon>
        <taxon>Burkholderiales</taxon>
        <taxon>Burkholderiaceae</taxon>
        <taxon>Burkholderia</taxon>
    </lineage>
</organism>
<comment type="caution">
    <text evidence="1">The sequence shown here is derived from an EMBL/GenBank/DDBJ whole genome shotgun (WGS) entry which is preliminary data.</text>
</comment>